<accession>A0ABP1RK08</accession>
<feature type="transmembrane region" description="Helical" evidence="1">
    <location>
        <begin position="76"/>
        <end position="96"/>
    </location>
</feature>
<keyword evidence="1" id="KW-0812">Transmembrane</keyword>
<evidence type="ECO:0008006" key="4">
    <source>
        <dbReference type="Google" id="ProtNLM"/>
    </source>
</evidence>
<reference evidence="2 3" key="1">
    <citation type="submission" date="2024-08" db="EMBL/GenBank/DDBJ databases">
        <authorList>
            <person name="Cucini C."/>
            <person name="Frati F."/>
        </authorList>
    </citation>
    <scope>NUCLEOTIDE SEQUENCE [LARGE SCALE GENOMIC DNA]</scope>
</reference>
<feature type="transmembrane region" description="Helical" evidence="1">
    <location>
        <begin position="173"/>
        <end position="201"/>
    </location>
</feature>
<keyword evidence="1" id="KW-0472">Membrane</keyword>
<proteinExistence type="predicted"/>
<protein>
    <recommendedName>
        <fullName evidence="4">G protein-coupled receptor</fullName>
    </recommendedName>
</protein>
<feature type="transmembrane region" description="Helical" evidence="1">
    <location>
        <begin position="230"/>
        <end position="256"/>
    </location>
</feature>
<evidence type="ECO:0000256" key="1">
    <source>
        <dbReference type="SAM" id="Phobius"/>
    </source>
</evidence>
<comment type="caution">
    <text evidence="2">The sequence shown here is derived from an EMBL/GenBank/DDBJ whole genome shotgun (WGS) entry which is preliminary data.</text>
</comment>
<evidence type="ECO:0000313" key="3">
    <source>
        <dbReference type="Proteomes" id="UP001642540"/>
    </source>
</evidence>
<dbReference type="EMBL" id="CAXLJM020000076">
    <property type="protein sequence ID" value="CAL8129357.1"/>
    <property type="molecule type" value="Genomic_DNA"/>
</dbReference>
<evidence type="ECO:0000313" key="2">
    <source>
        <dbReference type="EMBL" id="CAL8129357.1"/>
    </source>
</evidence>
<keyword evidence="1" id="KW-1133">Transmembrane helix</keyword>
<keyword evidence="3" id="KW-1185">Reference proteome</keyword>
<organism evidence="2 3">
    <name type="scientific">Orchesella dallaii</name>
    <dbReference type="NCBI Taxonomy" id="48710"/>
    <lineage>
        <taxon>Eukaryota</taxon>
        <taxon>Metazoa</taxon>
        <taxon>Ecdysozoa</taxon>
        <taxon>Arthropoda</taxon>
        <taxon>Hexapoda</taxon>
        <taxon>Collembola</taxon>
        <taxon>Entomobryomorpha</taxon>
        <taxon>Entomobryoidea</taxon>
        <taxon>Orchesellidae</taxon>
        <taxon>Orchesellinae</taxon>
        <taxon>Orchesella</taxon>
    </lineage>
</organism>
<feature type="transmembrane region" description="Helical" evidence="1">
    <location>
        <begin position="116"/>
        <end position="133"/>
    </location>
</feature>
<dbReference type="Proteomes" id="UP001642540">
    <property type="component" value="Unassembled WGS sequence"/>
</dbReference>
<gene>
    <name evidence="2" type="ORF">ODALV1_LOCUS23113</name>
</gene>
<sequence>MTRFKVFALYQLKTLGIEYICSKIGYAVQSSMNLLMLENLSLSLFKKGISLSYGLGMSPFYFNLEGILLVDRSRRWALLNSIWLFIVISSALIPIMEFAQTFQRNSVGDERRFFTLSFQAFLIEVHLIALFNLPGLQRNTENLPQLVNSVQNMCLFLEKFATRKMRRKSQIMLNLISIAVFFDCFMIGITIPMVSFLFPWVHQPILRVLFRNSEFAIFLWVRSIGAVVNFILTLCAVVPAATILSIALMFLSGIVLKLKLLRIFIRLNGNKNQQNNQLSLLYRQLQIFGVLSNDCFKTYTWTTIQFNGAICTIFPLNRNRAGWMAKFVRSSKPVAMQLGSFYKMDRKLGPSFVRFCAHRTVFLVMQTESLSHHDSDSFLGR</sequence>
<name>A0ABP1RK08_9HEXA</name>
<feature type="transmembrane region" description="Helical" evidence="1">
    <location>
        <begin position="44"/>
        <end position="64"/>
    </location>
</feature>